<dbReference type="AlphaFoldDB" id="A0AA39W1R9"/>
<reference evidence="1" key="1">
    <citation type="journal article" date="2022" name="Plant J.">
        <title>Strategies of tolerance reflected in two North American maple genomes.</title>
        <authorList>
            <person name="McEvoy S.L."/>
            <person name="Sezen U.U."/>
            <person name="Trouern-Trend A."/>
            <person name="McMahon S.M."/>
            <person name="Schaberg P.G."/>
            <person name="Yang J."/>
            <person name="Wegrzyn J.L."/>
            <person name="Swenson N.G."/>
        </authorList>
    </citation>
    <scope>NUCLEOTIDE SEQUENCE</scope>
    <source>
        <strain evidence="1">NS2018</strain>
    </source>
</reference>
<dbReference type="EMBL" id="JAUESC010000001">
    <property type="protein sequence ID" value="KAK0606669.1"/>
    <property type="molecule type" value="Genomic_DNA"/>
</dbReference>
<sequence>MKKLKYAGSLADRVVRAEAEAAKVAEQLKKTKVSGHTDPYFVAVNHHVFHEEKPQRSVSLSRHRVATFKSRVKVSKTNET</sequence>
<evidence type="ECO:0000313" key="1">
    <source>
        <dbReference type="EMBL" id="KAK0606669.1"/>
    </source>
</evidence>
<protein>
    <submittedName>
        <fullName evidence="1">Uncharacterized protein</fullName>
    </submittedName>
</protein>
<gene>
    <name evidence="1" type="ORF">LWI29_002482</name>
</gene>
<evidence type="ECO:0000313" key="2">
    <source>
        <dbReference type="Proteomes" id="UP001168877"/>
    </source>
</evidence>
<keyword evidence="2" id="KW-1185">Reference proteome</keyword>
<organism evidence="1 2">
    <name type="scientific">Acer saccharum</name>
    <name type="common">Sugar maple</name>
    <dbReference type="NCBI Taxonomy" id="4024"/>
    <lineage>
        <taxon>Eukaryota</taxon>
        <taxon>Viridiplantae</taxon>
        <taxon>Streptophyta</taxon>
        <taxon>Embryophyta</taxon>
        <taxon>Tracheophyta</taxon>
        <taxon>Spermatophyta</taxon>
        <taxon>Magnoliopsida</taxon>
        <taxon>eudicotyledons</taxon>
        <taxon>Gunneridae</taxon>
        <taxon>Pentapetalae</taxon>
        <taxon>rosids</taxon>
        <taxon>malvids</taxon>
        <taxon>Sapindales</taxon>
        <taxon>Sapindaceae</taxon>
        <taxon>Hippocastanoideae</taxon>
        <taxon>Acereae</taxon>
        <taxon>Acer</taxon>
    </lineage>
</organism>
<comment type="caution">
    <text evidence="1">The sequence shown here is derived from an EMBL/GenBank/DDBJ whole genome shotgun (WGS) entry which is preliminary data.</text>
</comment>
<reference evidence="1" key="2">
    <citation type="submission" date="2023-06" db="EMBL/GenBank/DDBJ databases">
        <authorList>
            <person name="Swenson N.G."/>
            <person name="Wegrzyn J.L."/>
            <person name="Mcevoy S.L."/>
        </authorList>
    </citation>
    <scope>NUCLEOTIDE SEQUENCE</scope>
    <source>
        <strain evidence="1">NS2018</strain>
        <tissue evidence="1">Leaf</tissue>
    </source>
</reference>
<name>A0AA39W1R9_ACESA</name>
<proteinExistence type="predicted"/>
<dbReference type="Proteomes" id="UP001168877">
    <property type="component" value="Unassembled WGS sequence"/>
</dbReference>
<accession>A0AA39W1R9</accession>